<evidence type="ECO:0000256" key="2">
    <source>
        <dbReference type="ARBA" id="ARBA00022448"/>
    </source>
</evidence>
<gene>
    <name evidence="8" type="ORF">A9X01_04500</name>
</gene>
<dbReference type="PANTHER" id="PTHR36923:SF3">
    <property type="entry name" value="FERREDOXIN"/>
    <property type="match status" value="1"/>
</dbReference>
<protein>
    <recommendedName>
        <fullName evidence="10">Ferredoxin</fullName>
    </recommendedName>
</protein>
<dbReference type="Gene3D" id="3.30.70.20">
    <property type="match status" value="1"/>
</dbReference>
<reference evidence="8 9" key="1">
    <citation type="submission" date="2016-06" db="EMBL/GenBank/DDBJ databases">
        <authorList>
            <person name="Kjaerup R.B."/>
            <person name="Dalgaard T.S."/>
            <person name="Juul-Madsen H.R."/>
        </authorList>
    </citation>
    <scope>NUCLEOTIDE SEQUENCE [LARGE SCALE GENOMIC DNA]</scope>
    <source>
        <strain evidence="8 9">1081914.2</strain>
    </source>
</reference>
<dbReference type="RefSeq" id="WP_065123166.1">
    <property type="nucleotide sequence ID" value="NZ_LZKQ01000289.1"/>
</dbReference>
<organism evidence="8 9">
    <name type="scientific">Mycobacterium asiaticum</name>
    <dbReference type="NCBI Taxonomy" id="1790"/>
    <lineage>
        <taxon>Bacteria</taxon>
        <taxon>Bacillati</taxon>
        <taxon>Actinomycetota</taxon>
        <taxon>Actinomycetes</taxon>
        <taxon>Mycobacteriales</taxon>
        <taxon>Mycobacteriaceae</taxon>
        <taxon>Mycobacterium</taxon>
    </lineage>
</organism>
<dbReference type="Pfam" id="PF13459">
    <property type="entry name" value="Fer4_15"/>
    <property type="match status" value="1"/>
</dbReference>
<proteinExistence type="predicted"/>
<evidence type="ECO:0000256" key="1">
    <source>
        <dbReference type="ARBA" id="ARBA00001927"/>
    </source>
</evidence>
<dbReference type="GO" id="GO:0046872">
    <property type="term" value="F:metal ion binding"/>
    <property type="evidence" value="ECO:0007669"/>
    <property type="project" value="UniProtKB-KW"/>
</dbReference>
<dbReference type="EMBL" id="LZKQ01000289">
    <property type="protein sequence ID" value="OBI75777.1"/>
    <property type="molecule type" value="Genomic_DNA"/>
</dbReference>
<keyword evidence="5" id="KW-0408">Iron</keyword>
<evidence type="ECO:0000256" key="6">
    <source>
        <dbReference type="ARBA" id="ARBA00023014"/>
    </source>
</evidence>
<dbReference type="PANTHER" id="PTHR36923">
    <property type="entry name" value="FERREDOXIN"/>
    <property type="match status" value="1"/>
</dbReference>
<accession>A0A1A3BPC1</accession>
<keyword evidence="7" id="KW-0003">3Fe-4S</keyword>
<keyword evidence="6" id="KW-0411">Iron-sulfur</keyword>
<dbReference type="InterPro" id="IPR051269">
    <property type="entry name" value="Fe-S_cluster_ET"/>
</dbReference>
<evidence type="ECO:0000313" key="8">
    <source>
        <dbReference type="EMBL" id="OBI75777.1"/>
    </source>
</evidence>
<sequence length="67" mass="7156">MSLKVLIDLTACQGYACCLMEAPELFDLDDDSGKAVLRIDDPPEIHRSHALAAARACPARAITVESG</sequence>
<keyword evidence="4" id="KW-0249">Electron transport</keyword>
<dbReference type="OrthoDB" id="9153979at2"/>
<evidence type="ECO:0000256" key="7">
    <source>
        <dbReference type="ARBA" id="ARBA00023291"/>
    </source>
</evidence>
<evidence type="ECO:0000313" key="9">
    <source>
        <dbReference type="Proteomes" id="UP000093795"/>
    </source>
</evidence>
<evidence type="ECO:0008006" key="10">
    <source>
        <dbReference type="Google" id="ProtNLM"/>
    </source>
</evidence>
<dbReference type="GO" id="GO:0051538">
    <property type="term" value="F:3 iron, 4 sulfur cluster binding"/>
    <property type="evidence" value="ECO:0007669"/>
    <property type="project" value="UniProtKB-KW"/>
</dbReference>
<dbReference type="Proteomes" id="UP000093795">
    <property type="component" value="Unassembled WGS sequence"/>
</dbReference>
<name>A0A1A3BPC1_MYCAS</name>
<dbReference type="AlphaFoldDB" id="A0A1A3BPC1"/>
<evidence type="ECO:0000256" key="3">
    <source>
        <dbReference type="ARBA" id="ARBA00022723"/>
    </source>
</evidence>
<keyword evidence="2" id="KW-0813">Transport</keyword>
<dbReference type="SUPFAM" id="SSF54862">
    <property type="entry name" value="4Fe-4S ferredoxins"/>
    <property type="match status" value="1"/>
</dbReference>
<comment type="caution">
    <text evidence="8">The sequence shown here is derived from an EMBL/GenBank/DDBJ whole genome shotgun (WGS) entry which is preliminary data.</text>
</comment>
<comment type="cofactor">
    <cofactor evidence="1">
        <name>[3Fe-4S] cluster</name>
        <dbReference type="ChEBI" id="CHEBI:21137"/>
    </cofactor>
</comment>
<keyword evidence="3" id="KW-0479">Metal-binding</keyword>
<evidence type="ECO:0000256" key="4">
    <source>
        <dbReference type="ARBA" id="ARBA00022982"/>
    </source>
</evidence>
<evidence type="ECO:0000256" key="5">
    <source>
        <dbReference type="ARBA" id="ARBA00023004"/>
    </source>
</evidence>